<name>A0A151XEL8_9HYME</name>
<dbReference type="AlphaFoldDB" id="A0A151XEL8"/>
<gene>
    <name evidence="2" type="ORF">ALC60_02471</name>
</gene>
<dbReference type="EMBL" id="KQ982254">
    <property type="protein sequence ID" value="KYQ58823.1"/>
    <property type="molecule type" value="Genomic_DNA"/>
</dbReference>
<feature type="region of interest" description="Disordered" evidence="1">
    <location>
        <begin position="24"/>
        <end position="46"/>
    </location>
</feature>
<protein>
    <submittedName>
        <fullName evidence="2">Uncharacterized protein</fullName>
    </submittedName>
</protein>
<evidence type="ECO:0000256" key="1">
    <source>
        <dbReference type="SAM" id="MobiDB-lite"/>
    </source>
</evidence>
<evidence type="ECO:0000313" key="3">
    <source>
        <dbReference type="Proteomes" id="UP000075809"/>
    </source>
</evidence>
<accession>A0A151XEL8</accession>
<sequence length="94" mass="10707">MEESGKTANPKRFRVLFASFAVEDERPGKERKKKERKRERETDIENGLRVGSYPSRLIPPLLYNADLDSNVMVLLEAVRVQLSRVLPVMAIHGG</sequence>
<evidence type="ECO:0000313" key="2">
    <source>
        <dbReference type="EMBL" id="KYQ58823.1"/>
    </source>
</evidence>
<keyword evidence="3" id="KW-1185">Reference proteome</keyword>
<dbReference type="Proteomes" id="UP000075809">
    <property type="component" value="Unassembled WGS sequence"/>
</dbReference>
<proteinExistence type="predicted"/>
<reference evidence="2 3" key="1">
    <citation type="submission" date="2015-09" db="EMBL/GenBank/DDBJ databases">
        <title>Trachymyrmex zeteki WGS genome.</title>
        <authorList>
            <person name="Nygaard S."/>
            <person name="Hu H."/>
            <person name="Boomsma J."/>
            <person name="Zhang G."/>
        </authorList>
    </citation>
    <scope>NUCLEOTIDE SEQUENCE [LARGE SCALE GENOMIC DNA]</scope>
    <source>
        <strain evidence="2">Tzet28-1</strain>
        <tissue evidence="2">Whole body</tissue>
    </source>
</reference>
<organism evidence="2 3">
    <name type="scientific">Mycetomoellerius zeteki</name>
    <dbReference type="NCBI Taxonomy" id="64791"/>
    <lineage>
        <taxon>Eukaryota</taxon>
        <taxon>Metazoa</taxon>
        <taxon>Ecdysozoa</taxon>
        <taxon>Arthropoda</taxon>
        <taxon>Hexapoda</taxon>
        <taxon>Insecta</taxon>
        <taxon>Pterygota</taxon>
        <taxon>Neoptera</taxon>
        <taxon>Endopterygota</taxon>
        <taxon>Hymenoptera</taxon>
        <taxon>Apocrita</taxon>
        <taxon>Aculeata</taxon>
        <taxon>Formicoidea</taxon>
        <taxon>Formicidae</taxon>
        <taxon>Myrmicinae</taxon>
        <taxon>Mycetomoellerius</taxon>
    </lineage>
</organism>